<feature type="compositionally biased region" description="Polar residues" evidence="9">
    <location>
        <begin position="292"/>
        <end position="309"/>
    </location>
</feature>
<dbReference type="AlphaFoldDB" id="A0A218Z3X9"/>
<dbReference type="Pfam" id="PF08528">
    <property type="entry name" value="Whi5"/>
    <property type="match status" value="1"/>
</dbReference>
<evidence type="ECO:0000256" key="9">
    <source>
        <dbReference type="SAM" id="MobiDB-lite"/>
    </source>
</evidence>
<feature type="compositionally biased region" description="Polar residues" evidence="9">
    <location>
        <begin position="93"/>
        <end position="103"/>
    </location>
</feature>
<feature type="compositionally biased region" description="Polar residues" evidence="9">
    <location>
        <begin position="188"/>
        <end position="198"/>
    </location>
</feature>
<evidence type="ECO:0000256" key="1">
    <source>
        <dbReference type="ARBA" id="ARBA00004123"/>
    </source>
</evidence>
<keyword evidence="8" id="KW-0539">Nucleus</keyword>
<name>A0A218Z3X9_9HELO</name>
<evidence type="ECO:0000256" key="8">
    <source>
        <dbReference type="ARBA" id="ARBA00023242"/>
    </source>
</evidence>
<feature type="compositionally biased region" description="Low complexity" evidence="9">
    <location>
        <begin position="310"/>
        <end position="324"/>
    </location>
</feature>
<evidence type="ECO:0000256" key="7">
    <source>
        <dbReference type="ARBA" id="ARBA00023163"/>
    </source>
</evidence>
<feature type="region of interest" description="Disordered" evidence="9">
    <location>
        <begin position="15"/>
        <end position="35"/>
    </location>
</feature>
<dbReference type="InParanoid" id="A0A218Z3X9"/>
<feature type="compositionally biased region" description="Basic and acidic residues" evidence="9">
    <location>
        <begin position="481"/>
        <end position="496"/>
    </location>
</feature>
<evidence type="ECO:0000313" key="11">
    <source>
        <dbReference type="Proteomes" id="UP000242519"/>
    </source>
</evidence>
<comment type="similarity">
    <text evidence="3">Belongs to the WHI5/NRM1 family.</text>
</comment>
<dbReference type="GO" id="GO:0003712">
    <property type="term" value="F:transcription coregulator activity"/>
    <property type="evidence" value="ECO:0007669"/>
    <property type="project" value="TreeGrafter"/>
</dbReference>
<dbReference type="PANTHER" id="PTHR28246:SF1">
    <property type="entry name" value="G1-SPECIFIC TRANSCRIPTIONAL REPRESSOR WHI5-RELATED"/>
    <property type="match status" value="1"/>
</dbReference>
<keyword evidence="5" id="KW-0678">Repressor</keyword>
<feature type="region of interest" description="Disordered" evidence="9">
    <location>
        <begin position="404"/>
        <end position="517"/>
    </location>
</feature>
<evidence type="ECO:0000256" key="2">
    <source>
        <dbReference type="ARBA" id="ARBA00004496"/>
    </source>
</evidence>
<dbReference type="GO" id="GO:0005737">
    <property type="term" value="C:cytoplasm"/>
    <property type="evidence" value="ECO:0007669"/>
    <property type="project" value="UniProtKB-SubCell"/>
</dbReference>
<dbReference type="InterPro" id="IPR013734">
    <property type="entry name" value="TF_Nrm1/Whi5"/>
</dbReference>
<evidence type="ECO:0000256" key="4">
    <source>
        <dbReference type="ARBA" id="ARBA00022490"/>
    </source>
</evidence>
<feature type="region of interest" description="Disordered" evidence="9">
    <location>
        <begin position="161"/>
        <end position="201"/>
    </location>
</feature>
<sequence>MESQQLAIAALNKVRQTQRATSTSHREIVPGKGASLTATAIRMDSPAPNKDLVGKATNACSRSQAPGTSDRNMPPSELGREAAVDMSLAPKTTARSDISQSTIDGLDTASTPPTSTSDGFSSQGTIADGQLSQLSQLSQLAAAQQPMSSSMRPILGIAPTAGQKRTADGQVKASSISPDSPKIRGHSRNTSAVSTASSVGRIGELSSELRTRLSYAMVKVNNGWQSNSIDEVESLASHAGSPTSSNSTLHGRRNLVASPRAAIANLQAQPSGFSSLAHASTSDFDLYPRGEQPSQTYESFWRSHSTPNYPAQRQHAHAPAAAPPISKALGPPAEIRPTVSSRRSGTPKFSRQPNLPSHGSNSPYNTSAPQTPLRTEARDKTIVQTPLQKTLQERDAIETLLFMSSPGNSGNMSHAFPPPKTQASPQQSPLRSEFHAQNRAQHARTVGFEATAGSFSAGSSEGGAEYRSKIRSRAAGHSRAKSQEMNRFLDDMRDSSSDEEEIPLTYSSPRKLSAGRV</sequence>
<comment type="caution">
    <text evidence="10">The sequence shown here is derived from an EMBL/GenBank/DDBJ whole genome shotgun (WGS) entry which is preliminary data.</text>
</comment>
<keyword evidence="6" id="KW-0805">Transcription regulation</keyword>
<gene>
    <name evidence="10" type="ORF">B2J93_115</name>
</gene>
<evidence type="ECO:0000313" key="10">
    <source>
        <dbReference type="EMBL" id="OWP02698.1"/>
    </source>
</evidence>
<feature type="compositionally biased region" description="Polar residues" evidence="9">
    <location>
        <begin position="59"/>
        <end position="71"/>
    </location>
</feature>
<keyword evidence="7" id="KW-0804">Transcription</keyword>
<evidence type="ECO:0000256" key="6">
    <source>
        <dbReference type="ARBA" id="ARBA00023015"/>
    </source>
</evidence>
<dbReference type="EMBL" id="MZNU01000217">
    <property type="protein sequence ID" value="OWP02698.1"/>
    <property type="molecule type" value="Genomic_DNA"/>
</dbReference>
<accession>A0A218Z3X9</accession>
<keyword evidence="4" id="KW-0963">Cytoplasm</keyword>
<evidence type="ECO:0000256" key="3">
    <source>
        <dbReference type="ARBA" id="ARBA00006922"/>
    </source>
</evidence>
<dbReference type="PANTHER" id="PTHR28246">
    <property type="entry name" value="G1-SPECIFIC TRANSCRIPTIONAL REPRESSOR WHI5-RELATED"/>
    <property type="match status" value="1"/>
</dbReference>
<evidence type="ECO:0000256" key="5">
    <source>
        <dbReference type="ARBA" id="ARBA00022491"/>
    </source>
</evidence>
<organism evidence="10 11">
    <name type="scientific">Diplocarpon coronariae</name>
    <dbReference type="NCBI Taxonomy" id="2795749"/>
    <lineage>
        <taxon>Eukaryota</taxon>
        <taxon>Fungi</taxon>
        <taxon>Dikarya</taxon>
        <taxon>Ascomycota</taxon>
        <taxon>Pezizomycotina</taxon>
        <taxon>Leotiomycetes</taxon>
        <taxon>Helotiales</taxon>
        <taxon>Drepanopezizaceae</taxon>
        <taxon>Diplocarpon</taxon>
    </lineage>
</organism>
<dbReference type="OrthoDB" id="2359117at2759"/>
<feature type="compositionally biased region" description="Low complexity" evidence="9">
    <location>
        <begin position="447"/>
        <end position="465"/>
    </location>
</feature>
<feature type="compositionally biased region" description="Polar residues" evidence="9">
    <location>
        <begin position="338"/>
        <end position="373"/>
    </location>
</feature>
<evidence type="ECO:0008006" key="12">
    <source>
        <dbReference type="Google" id="ProtNLM"/>
    </source>
</evidence>
<dbReference type="Proteomes" id="UP000242519">
    <property type="component" value="Unassembled WGS sequence"/>
</dbReference>
<proteinExistence type="inferred from homology"/>
<feature type="region of interest" description="Disordered" evidence="9">
    <location>
        <begin position="59"/>
        <end position="125"/>
    </location>
</feature>
<reference evidence="10 11" key="1">
    <citation type="submission" date="2017-04" db="EMBL/GenBank/DDBJ databases">
        <title>Draft genome sequence of Marssonina coronaria NL1: causal agent of apple blotch.</title>
        <authorList>
            <person name="Cheng Q."/>
        </authorList>
    </citation>
    <scope>NUCLEOTIDE SEQUENCE [LARGE SCALE GENOMIC DNA]</scope>
    <source>
        <strain evidence="10 11">NL1</strain>
    </source>
</reference>
<protein>
    <recommendedName>
        <fullName evidence="12">Cyclin-dependent kinase</fullName>
    </recommendedName>
</protein>
<feature type="compositionally biased region" description="Basic residues" evidence="9">
    <location>
        <begin position="469"/>
        <end position="480"/>
    </location>
</feature>
<feature type="compositionally biased region" description="Polar residues" evidence="9">
    <location>
        <begin position="421"/>
        <end position="430"/>
    </location>
</feature>
<dbReference type="STRING" id="503106.A0A218Z3X9"/>
<dbReference type="GO" id="GO:0000082">
    <property type="term" value="P:G1/S transition of mitotic cell cycle"/>
    <property type="evidence" value="ECO:0007669"/>
    <property type="project" value="InterPro"/>
</dbReference>
<comment type="subcellular location">
    <subcellularLocation>
        <location evidence="2">Cytoplasm</location>
    </subcellularLocation>
    <subcellularLocation>
        <location evidence="1">Nucleus</location>
    </subcellularLocation>
</comment>
<dbReference type="InterPro" id="IPR039198">
    <property type="entry name" value="Srl3/Whi5"/>
</dbReference>
<keyword evidence="11" id="KW-1185">Reference proteome</keyword>
<feature type="region of interest" description="Disordered" evidence="9">
    <location>
        <begin position="284"/>
        <end position="379"/>
    </location>
</feature>
<dbReference type="GO" id="GO:0033309">
    <property type="term" value="C:SBF transcription complex"/>
    <property type="evidence" value="ECO:0007669"/>
    <property type="project" value="TreeGrafter"/>
</dbReference>